<feature type="domain" description="CheW-like" evidence="5">
    <location>
        <begin position="269"/>
        <end position="406"/>
    </location>
</feature>
<feature type="region of interest" description="Disordered" evidence="4">
    <location>
        <begin position="203"/>
        <end position="265"/>
    </location>
</feature>
<dbReference type="InterPro" id="IPR039315">
    <property type="entry name" value="CheW"/>
</dbReference>
<evidence type="ECO:0000313" key="6">
    <source>
        <dbReference type="EMBL" id="MBB1117924.1"/>
    </source>
</evidence>
<accession>A0A7W3V1S6</accession>
<feature type="compositionally biased region" description="Low complexity" evidence="4">
    <location>
        <begin position="170"/>
        <end position="181"/>
    </location>
</feature>
<dbReference type="InterPro" id="IPR002545">
    <property type="entry name" value="CheW-lke_dom"/>
</dbReference>
<feature type="region of interest" description="Disordered" evidence="4">
    <location>
        <begin position="21"/>
        <end position="65"/>
    </location>
</feature>
<dbReference type="Gene3D" id="2.40.50.180">
    <property type="entry name" value="CheA-289, Domain 4"/>
    <property type="match status" value="1"/>
</dbReference>
<organism evidence="6 7">
    <name type="scientific">Stenotrophomonas koreensis</name>
    <dbReference type="NCBI Taxonomy" id="266128"/>
    <lineage>
        <taxon>Bacteria</taxon>
        <taxon>Pseudomonadati</taxon>
        <taxon>Pseudomonadota</taxon>
        <taxon>Gammaproteobacteria</taxon>
        <taxon>Lysobacterales</taxon>
        <taxon>Lysobacteraceae</taxon>
        <taxon>Stenotrophomonas</taxon>
    </lineage>
</organism>
<evidence type="ECO:0000256" key="1">
    <source>
        <dbReference type="ARBA" id="ARBA00004496"/>
    </source>
</evidence>
<dbReference type="SMART" id="SM00260">
    <property type="entry name" value="CheW"/>
    <property type="match status" value="1"/>
</dbReference>
<dbReference type="PANTHER" id="PTHR22617:SF45">
    <property type="entry name" value="CHEMOTAXIS PROTEIN CHEW"/>
    <property type="match status" value="1"/>
</dbReference>
<dbReference type="AlphaFoldDB" id="A0A7W3V1S6"/>
<reference evidence="6 7" key="1">
    <citation type="submission" date="2020-08" db="EMBL/GenBank/DDBJ databases">
        <title>Stenotrophomonas sp. W1S232.</title>
        <authorList>
            <person name="Deng Y."/>
        </authorList>
    </citation>
    <scope>NUCLEOTIDE SEQUENCE [LARGE SCALE GENOMIC DNA]</scope>
    <source>
        <strain evidence="6 7">W1S232</strain>
    </source>
</reference>
<protein>
    <recommendedName>
        <fullName evidence="2">Chemotaxis protein CheW</fullName>
    </recommendedName>
</protein>
<evidence type="ECO:0000256" key="3">
    <source>
        <dbReference type="ARBA" id="ARBA00022490"/>
    </source>
</evidence>
<name>A0A7W3V1S6_9GAMM</name>
<evidence type="ECO:0000259" key="5">
    <source>
        <dbReference type="PROSITE" id="PS50851"/>
    </source>
</evidence>
<feature type="region of interest" description="Disordered" evidence="4">
    <location>
        <begin position="170"/>
        <end position="189"/>
    </location>
</feature>
<dbReference type="Proteomes" id="UP000550609">
    <property type="component" value="Unassembled WGS sequence"/>
</dbReference>
<dbReference type="PROSITE" id="PS50851">
    <property type="entry name" value="CHEW"/>
    <property type="match status" value="1"/>
</dbReference>
<dbReference type="GO" id="GO:0007165">
    <property type="term" value="P:signal transduction"/>
    <property type="evidence" value="ECO:0007669"/>
    <property type="project" value="InterPro"/>
</dbReference>
<evidence type="ECO:0000313" key="7">
    <source>
        <dbReference type="Proteomes" id="UP000550609"/>
    </source>
</evidence>
<feature type="region of interest" description="Disordered" evidence="4">
    <location>
        <begin position="80"/>
        <end position="127"/>
    </location>
</feature>
<proteinExistence type="predicted"/>
<evidence type="ECO:0000256" key="2">
    <source>
        <dbReference type="ARBA" id="ARBA00021483"/>
    </source>
</evidence>
<comment type="subcellular location">
    <subcellularLocation>
        <location evidence="1">Cytoplasm</location>
    </subcellularLocation>
</comment>
<gene>
    <name evidence="6" type="ORF">H4O09_12765</name>
</gene>
<dbReference type="InterPro" id="IPR036061">
    <property type="entry name" value="CheW-like_dom_sf"/>
</dbReference>
<dbReference type="Gene3D" id="2.30.30.40">
    <property type="entry name" value="SH3 Domains"/>
    <property type="match status" value="1"/>
</dbReference>
<dbReference type="EMBL" id="JACIUV010000006">
    <property type="protein sequence ID" value="MBB1117924.1"/>
    <property type="molecule type" value="Genomic_DNA"/>
</dbReference>
<sequence length="406" mass="42148">MSDDPIDDYLQALIQEASVPAAAGSNGQATATAAAASEAPIQNPPADAGQPPCPPPAATAAGHSDDLLAELDAAFDQARAGYEQAQSAAAPLATDPEQPAPAAASQGADHAEPGSAVDADSGNASGDDLLAELDAAFDQARACYEQSQATASPCTEDPLADLDAAFDQARAQFQQSQQADAHSTGGSDVHDEQALQAAFDAARADYQQAQQHSPVRPADPASNRRIPPAPIGPPVLATRPPSAQPAWQAGPAHPGANASEPRRRAAERTSRWLRLRCGQQAYALELLKVQEVVLLAPLLSLRGTPAHMLGIMNLRGQVVPVMDLGRYLGSDSAPITPASRIVVLESEGQSLGLRVSAVDDVTSLTESQIEPPDTARLCRFSNHLFRGVARLSGPPIILLDANALLN</sequence>
<comment type="caution">
    <text evidence="6">The sequence shown here is derived from an EMBL/GenBank/DDBJ whole genome shotgun (WGS) entry which is preliminary data.</text>
</comment>
<dbReference type="GO" id="GO:0005829">
    <property type="term" value="C:cytosol"/>
    <property type="evidence" value="ECO:0007669"/>
    <property type="project" value="TreeGrafter"/>
</dbReference>
<evidence type="ECO:0000256" key="4">
    <source>
        <dbReference type="SAM" id="MobiDB-lite"/>
    </source>
</evidence>
<dbReference type="RefSeq" id="WP_182622884.1">
    <property type="nucleotide sequence ID" value="NZ_JACIUV010000006.1"/>
</dbReference>
<keyword evidence="3" id="KW-0963">Cytoplasm</keyword>
<dbReference type="PANTHER" id="PTHR22617">
    <property type="entry name" value="CHEMOTAXIS SENSOR HISTIDINE KINASE-RELATED"/>
    <property type="match status" value="1"/>
</dbReference>
<dbReference type="GO" id="GO:0006935">
    <property type="term" value="P:chemotaxis"/>
    <property type="evidence" value="ECO:0007669"/>
    <property type="project" value="InterPro"/>
</dbReference>
<dbReference type="SUPFAM" id="SSF50341">
    <property type="entry name" value="CheW-like"/>
    <property type="match status" value="1"/>
</dbReference>
<feature type="compositionally biased region" description="Low complexity" evidence="4">
    <location>
        <begin position="21"/>
        <end position="50"/>
    </location>
</feature>
<dbReference type="Pfam" id="PF01584">
    <property type="entry name" value="CheW"/>
    <property type="match status" value="1"/>
</dbReference>